<evidence type="ECO:0000256" key="1">
    <source>
        <dbReference type="ARBA" id="ARBA00004123"/>
    </source>
</evidence>
<comment type="subcellular location">
    <subcellularLocation>
        <location evidence="5">Cytoplasm</location>
        <location evidence="5">Cytoskeleton</location>
        <location evidence="5">Spindle</location>
    </subcellularLocation>
    <subcellularLocation>
        <location evidence="1 5">Nucleus</location>
    </subcellularLocation>
</comment>
<evidence type="ECO:0000256" key="4">
    <source>
        <dbReference type="ARBA" id="ARBA00023242"/>
    </source>
</evidence>
<evidence type="ECO:0000256" key="2">
    <source>
        <dbReference type="ARBA" id="ARBA00009340"/>
    </source>
</evidence>
<organism evidence="8 9">
    <name type="scientific">Oikopleura dioica</name>
    <name type="common">Tunicate</name>
    <dbReference type="NCBI Taxonomy" id="34765"/>
    <lineage>
        <taxon>Eukaryota</taxon>
        <taxon>Metazoa</taxon>
        <taxon>Chordata</taxon>
        <taxon>Tunicata</taxon>
        <taxon>Appendicularia</taxon>
        <taxon>Copelata</taxon>
        <taxon>Oikopleuridae</taxon>
        <taxon>Oikopleura</taxon>
    </lineage>
</organism>
<dbReference type="InterPro" id="IPR029240">
    <property type="entry name" value="MMS19_N"/>
</dbReference>
<feature type="domain" description="MMS19 N-terminal" evidence="7">
    <location>
        <begin position="3"/>
        <end position="187"/>
    </location>
</feature>
<keyword evidence="3" id="KW-0677">Repeat</keyword>
<comment type="similarity">
    <text evidence="2 5">Belongs to the MET18/MMS19 family.</text>
</comment>
<evidence type="ECO:0000313" key="9">
    <source>
        <dbReference type="Proteomes" id="UP001158576"/>
    </source>
</evidence>
<dbReference type="Pfam" id="PF12460">
    <property type="entry name" value="MMS19_C"/>
    <property type="match status" value="1"/>
</dbReference>
<dbReference type="Gene3D" id="1.25.10.10">
    <property type="entry name" value="Leucine-rich Repeat Variant"/>
    <property type="match status" value="1"/>
</dbReference>
<dbReference type="PANTHER" id="PTHR12891">
    <property type="entry name" value="DNA REPAIR/TRANSCRIPTION PROTEIN MET18/MMS19"/>
    <property type="match status" value="1"/>
</dbReference>
<dbReference type="SUPFAM" id="SSF48371">
    <property type="entry name" value="ARM repeat"/>
    <property type="match status" value="1"/>
</dbReference>
<evidence type="ECO:0000256" key="5">
    <source>
        <dbReference type="RuleBase" id="RU367072"/>
    </source>
</evidence>
<dbReference type="InterPro" id="IPR011989">
    <property type="entry name" value="ARM-like"/>
</dbReference>
<protein>
    <recommendedName>
        <fullName evidence="5">MMS19 nucleotide excision repair protein</fullName>
    </recommendedName>
</protein>
<keyword evidence="5" id="KW-0963">Cytoplasm</keyword>
<dbReference type="InterPro" id="IPR024687">
    <property type="entry name" value="MMS19_C"/>
</dbReference>
<dbReference type="PANTHER" id="PTHR12891:SF0">
    <property type="entry name" value="MMS19 NUCLEOTIDE EXCISION REPAIR PROTEIN HOMOLOG"/>
    <property type="match status" value="1"/>
</dbReference>
<comment type="function">
    <text evidence="5">Key component of the cytosolic iron-sulfur protein assembly (CIA) complex, a multiprotein complex that mediates the incorporation of iron-sulfur cluster into apoproteins specifically involved in DNA metabolism and genomic integrity. In the CIA complex, MMS19 acts as an adapter between early-acting CIA components and a subset of cellular target iron-sulfur proteins.</text>
</comment>
<reference evidence="8 9" key="1">
    <citation type="submission" date="2021-04" db="EMBL/GenBank/DDBJ databases">
        <authorList>
            <person name="Bliznina A."/>
        </authorList>
    </citation>
    <scope>NUCLEOTIDE SEQUENCE [LARGE SCALE GENOMIC DNA]</scope>
</reference>
<dbReference type="Proteomes" id="UP001158576">
    <property type="component" value="Chromosome XSR"/>
</dbReference>
<evidence type="ECO:0000259" key="6">
    <source>
        <dbReference type="Pfam" id="PF12460"/>
    </source>
</evidence>
<keyword evidence="9" id="KW-1185">Reference proteome</keyword>
<feature type="domain" description="MMS19 C-terminal" evidence="6">
    <location>
        <begin position="453"/>
        <end position="831"/>
    </location>
</feature>
<evidence type="ECO:0000259" key="7">
    <source>
        <dbReference type="Pfam" id="PF14500"/>
    </source>
</evidence>
<dbReference type="Pfam" id="PF14500">
    <property type="entry name" value="MMS19_N"/>
    <property type="match status" value="1"/>
</dbReference>
<comment type="subunit">
    <text evidence="5">Component of the CIA complex.</text>
</comment>
<proteinExistence type="inferred from homology"/>
<keyword evidence="4 5" id="KW-0539">Nucleus</keyword>
<dbReference type="EMBL" id="OU015569">
    <property type="protein sequence ID" value="CAG5097570.1"/>
    <property type="molecule type" value="Genomic_DNA"/>
</dbReference>
<evidence type="ECO:0000313" key="8">
    <source>
        <dbReference type="EMBL" id="CAG5097570.1"/>
    </source>
</evidence>
<accession>A0ABN7SFY6</accession>
<keyword evidence="5" id="KW-0206">Cytoskeleton</keyword>
<keyword evidence="5" id="KW-0227">DNA damage</keyword>
<dbReference type="InterPro" id="IPR016024">
    <property type="entry name" value="ARM-type_fold"/>
</dbReference>
<gene>
    <name evidence="8" type="ORF">OKIOD_LOCUS6690</name>
</gene>
<evidence type="ECO:0000256" key="3">
    <source>
        <dbReference type="ARBA" id="ARBA00022737"/>
    </source>
</evidence>
<sequence length="881" mass="97243">MRLLPTLQQELHVPTLSAENRLHCGRFLRELHTRQRQWLEQVGPEFVTLCISSFDGETDPKVLLTGFKLFGEVMSSCLAGENENLWDELLDVIMCYFPVDFEPDSTSEDPITRADLVDALTKAMVSGLTCGVPLAKKRHSAALMELICEKLGSDSAAAIDDSIALLAVALPALHKAVLENKLKEFLQIMVINLGQREQDKTAQEQIIKCIESFASALAGTQLASQGLTLLFEMVGEYLKPPFKATLWPAVKALKAWSASGVDVMAVALPNLIPGLSSPASSGEALDSIVELANSNKSGSKNSALEEVLLKSIKNKEVSLQTKLLSVSAVAACAKSNLISQAGLESITLEVFELATKADSMELCKEASHCMSFLAEKSPNFIRDNILPRLTGNALKQETFVLLLCQFISNDGFLPFEICHKLIAMITKHQFDSTWDAAILAALSGLEGTVPKLNSTQVNIAVAKCWFVEVTDGLIQAVMYCGQDKNKKTVLISEKAMEHICALTLYLARQLDQGSLEDIRADIWTKFTTNTMSKGNGMSKIYFKPFEPSYAYSKNQSLIVPFLTSFLCSATPTTHPGNFNDYTAFCLTVLRNGNSSPVHIKAAAKILAAVINKHEDVDEKIWSGMNDFMAIRGLTEESLILATWVTKGILLKGGKTLEEWLDRLLRFTTASKELSRVAADCWWLLLGDTPDLSAEAAFNIKLLHPQRLFSLTLPKLKVVIEDKTKSSREMSTIKENMLLILGHLLSLIPSEVQSRELPPLLPLLLESLASSDSSLVDSSLSTLMQLFNEGSPEVEQLLGKHVEKLVAEFLRLIYSKINLRTRCKALKCLRRVTRIPMITPVLVRNRTDVLAKLRGLLDDHKRVIRQHGALTVNIWSMVGQES</sequence>
<keyword evidence="5" id="KW-0234">DNA repair</keyword>
<name>A0ABN7SFY6_OIKDI</name>
<dbReference type="InterPro" id="IPR039920">
    <property type="entry name" value="MMS19"/>
</dbReference>